<proteinExistence type="predicted"/>
<dbReference type="Proteomes" id="UP000635335">
    <property type="component" value="Unassembled WGS sequence"/>
</dbReference>
<comment type="caution">
    <text evidence="1">The sequence shown here is derived from an EMBL/GenBank/DDBJ whole genome shotgun (WGS) entry which is preliminary data.</text>
</comment>
<gene>
    <name evidence="1" type="ORF">I5U16_01845</name>
</gene>
<evidence type="ECO:0000313" key="2">
    <source>
        <dbReference type="Proteomes" id="UP000635335"/>
    </source>
</evidence>
<reference evidence="1 2" key="1">
    <citation type="submission" date="2020-11" db="EMBL/GenBank/DDBJ databases">
        <title>Enhanced detection system for hospital associated transmission using whole genome sequencing surveillance.</title>
        <authorList>
            <person name="Harrison L.H."/>
            <person name="Van Tyne D."/>
            <person name="Marsh J.W."/>
            <person name="Griffith M.P."/>
            <person name="Snyder D.J."/>
            <person name="Cooper V.S."/>
            <person name="Mustapha M."/>
        </authorList>
    </citation>
    <scope>NUCLEOTIDE SEQUENCE [LARGE SCALE GENOMIC DNA]</scope>
    <source>
        <strain evidence="1 2">SER00227</strain>
    </source>
</reference>
<accession>A0ABS0LUW6</accession>
<organism evidence="1 2">
    <name type="scientific">Serratia surfactantfaciens</name>
    <dbReference type="NCBI Taxonomy" id="2741499"/>
    <lineage>
        <taxon>Bacteria</taxon>
        <taxon>Pseudomonadati</taxon>
        <taxon>Pseudomonadota</taxon>
        <taxon>Gammaproteobacteria</taxon>
        <taxon>Enterobacterales</taxon>
        <taxon>Yersiniaceae</taxon>
        <taxon>Serratia</taxon>
    </lineage>
</organism>
<name>A0ABS0LUW6_9GAMM</name>
<evidence type="ECO:0000313" key="1">
    <source>
        <dbReference type="EMBL" id="MBH1918901.1"/>
    </source>
</evidence>
<sequence>MSTTEQKVYLLYKVKRARGYRFDPELIDVYSRKKLADEVALKKNSYTPLGRTYDYIVKAKKLK</sequence>
<dbReference type="RefSeq" id="WP_193158766.1">
    <property type="nucleotide sequence ID" value="NZ_JADUMB010000001.1"/>
</dbReference>
<protein>
    <submittedName>
        <fullName evidence="1">Uncharacterized protein</fullName>
    </submittedName>
</protein>
<keyword evidence="2" id="KW-1185">Reference proteome</keyword>
<dbReference type="EMBL" id="JADUMB010000001">
    <property type="protein sequence ID" value="MBH1918901.1"/>
    <property type="molecule type" value="Genomic_DNA"/>
</dbReference>